<dbReference type="Proteomes" id="UP000627838">
    <property type="component" value="Unassembled WGS sequence"/>
</dbReference>
<accession>A0ABR9JT72</accession>
<feature type="transmembrane region" description="Helical" evidence="1">
    <location>
        <begin position="57"/>
        <end position="73"/>
    </location>
</feature>
<keyword evidence="4" id="KW-1185">Reference proteome</keyword>
<evidence type="ECO:0000259" key="2">
    <source>
        <dbReference type="Pfam" id="PF19365"/>
    </source>
</evidence>
<sequence>MTLRGGILRVYRDDGPLARTLGVLARGGLPPVPGAAGAAVLTAILLSAGAGGNPPPALFAPVIAVLLIGPASTHPHGGRLDWTAPPMIRGIEYGYLTVLGFAHAVAAPLVFALVALLALHHHDTVHRTRRGPRRQRLLRAGLGWEGRMLIVACGGLSGSLPFAYAALAAYLGVLFGGESVAAWARAGLGGRVQVDLEEEEA</sequence>
<keyword evidence="1" id="KW-0472">Membrane</keyword>
<feature type="transmembrane region" description="Helical" evidence="1">
    <location>
        <begin position="32"/>
        <end position="50"/>
    </location>
</feature>
<keyword evidence="1" id="KW-0812">Transmembrane</keyword>
<reference evidence="3 4" key="1">
    <citation type="submission" date="2020-10" db="EMBL/GenBank/DDBJ databases">
        <title>Sequencing the genomes of 1000 actinobacteria strains.</title>
        <authorList>
            <person name="Klenk H.-P."/>
        </authorList>
    </citation>
    <scope>NUCLEOTIDE SEQUENCE [LARGE SCALE GENOMIC DNA]</scope>
    <source>
        <strain evidence="3 4">DSM 46744</strain>
    </source>
</reference>
<dbReference type="Pfam" id="PF19365">
    <property type="entry name" value="DUF5941"/>
    <property type="match status" value="1"/>
</dbReference>
<proteinExistence type="predicted"/>
<gene>
    <name evidence="3" type="ORF">H4W34_003600</name>
</gene>
<keyword evidence="1" id="KW-1133">Transmembrane helix</keyword>
<protein>
    <recommendedName>
        <fullName evidence="2">DUF5941 domain-containing protein</fullName>
    </recommendedName>
</protein>
<dbReference type="InterPro" id="IPR045985">
    <property type="entry name" value="DUF5941"/>
</dbReference>
<feature type="transmembrane region" description="Helical" evidence="1">
    <location>
        <begin position="93"/>
        <end position="119"/>
    </location>
</feature>
<name>A0ABR9JT72_9ACTN</name>
<feature type="domain" description="DUF5941" evidence="2">
    <location>
        <begin position="12"/>
        <end position="187"/>
    </location>
</feature>
<dbReference type="RefSeq" id="WP_318784178.1">
    <property type="nucleotide sequence ID" value="NZ_JADBDZ010000001.1"/>
</dbReference>
<evidence type="ECO:0000256" key="1">
    <source>
        <dbReference type="SAM" id="Phobius"/>
    </source>
</evidence>
<dbReference type="EMBL" id="JADBDZ010000001">
    <property type="protein sequence ID" value="MBE1533767.1"/>
    <property type="molecule type" value="Genomic_DNA"/>
</dbReference>
<organism evidence="3 4">
    <name type="scientific">Actinomadura algeriensis</name>
    <dbReference type="NCBI Taxonomy" id="1679523"/>
    <lineage>
        <taxon>Bacteria</taxon>
        <taxon>Bacillati</taxon>
        <taxon>Actinomycetota</taxon>
        <taxon>Actinomycetes</taxon>
        <taxon>Streptosporangiales</taxon>
        <taxon>Thermomonosporaceae</taxon>
        <taxon>Actinomadura</taxon>
    </lineage>
</organism>
<comment type="caution">
    <text evidence="3">The sequence shown here is derived from an EMBL/GenBank/DDBJ whole genome shotgun (WGS) entry which is preliminary data.</text>
</comment>
<evidence type="ECO:0000313" key="3">
    <source>
        <dbReference type="EMBL" id="MBE1533767.1"/>
    </source>
</evidence>
<evidence type="ECO:0000313" key="4">
    <source>
        <dbReference type="Proteomes" id="UP000627838"/>
    </source>
</evidence>